<proteinExistence type="predicted"/>
<dbReference type="Proteomes" id="UP000007431">
    <property type="component" value="Unassembled WGS sequence"/>
</dbReference>
<sequence length="186" mass="21179">MQTLLVEAPENGGPLDSVFSIVTLPNLRYLSLDTIYARPRDDWPFLDSSVLLDFLGRIRDGRLESLDLEAYGMDESTLVACLCLPQMSAVTRLYVGLRSCNITERTISLLTPDGKGTPLLPRLRVMCLRYCMTKQDGWVAKMLRMRDAYGTGIAHAEVLFEHDSDNEHWHWHEQDEEALKAHKEPT</sequence>
<organism evidence="2">
    <name type="scientific">Schizophyllum commune (strain H4-8 / FGSC 9210)</name>
    <name type="common">Split gill fungus</name>
    <dbReference type="NCBI Taxonomy" id="578458"/>
    <lineage>
        <taxon>Eukaryota</taxon>
        <taxon>Fungi</taxon>
        <taxon>Dikarya</taxon>
        <taxon>Basidiomycota</taxon>
        <taxon>Agaricomycotina</taxon>
        <taxon>Agaricomycetes</taxon>
        <taxon>Agaricomycetidae</taxon>
        <taxon>Agaricales</taxon>
        <taxon>Schizophyllaceae</taxon>
        <taxon>Schizophyllum</taxon>
    </lineage>
</organism>
<evidence type="ECO:0000313" key="2">
    <source>
        <dbReference type="Proteomes" id="UP000007431"/>
    </source>
</evidence>
<accession>D8PKU5</accession>
<dbReference type="KEGG" id="scm:SCHCO_01080547"/>
<dbReference type="HOGENOM" id="CLU_1455201_0_0_1"/>
<name>D8PKU5_SCHCM</name>
<evidence type="ECO:0008006" key="3">
    <source>
        <dbReference type="Google" id="ProtNLM"/>
    </source>
</evidence>
<dbReference type="VEuPathDB" id="FungiDB:SCHCODRAFT_01080547"/>
<reference evidence="1 2" key="1">
    <citation type="journal article" date="2010" name="Nat. Biotechnol.">
        <title>Genome sequence of the model mushroom Schizophyllum commune.</title>
        <authorList>
            <person name="Ohm R.A."/>
            <person name="de Jong J.F."/>
            <person name="Lugones L.G."/>
            <person name="Aerts A."/>
            <person name="Kothe E."/>
            <person name="Stajich J.E."/>
            <person name="de Vries R.P."/>
            <person name="Record E."/>
            <person name="Levasseur A."/>
            <person name="Baker S.E."/>
            <person name="Bartholomew K.A."/>
            <person name="Coutinho P.M."/>
            <person name="Erdmann S."/>
            <person name="Fowler T.J."/>
            <person name="Gathman A.C."/>
            <person name="Lombard V."/>
            <person name="Henrissat B."/>
            <person name="Knabe N."/>
            <person name="Kuees U."/>
            <person name="Lilly W.W."/>
            <person name="Lindquist E."/>
            <person name="Lucas S."/>
            <person name="Magnuson J.K."/>
            <person name="Piumi F."/>
            <person name="Raudaskoski M."/>
            <person name="Salamov A."/>
            <person name="Schmutz J."/>
            <person name="Schwarze F.W.M.R."/>
            <person name="vanKuyk P.A."/>
            <person name="Horton J.S."/>
            <person name="Grigoriev I.V."/>
            <person name="Woesten H.A.B."/>
        </authorList>
    </citation>
    <scope>NUCLEOTIDE SEQUENCE [LARGE SCALE GENOMIC DNA]</scope>
    <source>
        <strain evidence="2">H4-8 / FGSC 9210</strain>
    </source>
</reference>
<protein>
    <recommendedName>
        <fullName evidence="3">F-box domain-containing protein</fullName>
    </recommendedName>
</protein>
<evidence type="ECO:0000313" key="1">
    <source>
        <dbReference type="EMBL" id="EFJ01957.1"/>
    </source>
</evidence>
<dbReference type="EMBL" id="GL377302">
    <property type="protein sequence ID" value="EFJ01957.1"/>
    <property type="molecule type" value="Genomic_DNA"/>
</dbReference>
<dbReference type="InParanoid" id="D8PKU5"/>
<dbReference type="AlphaFoldDB" id="D8PKU5"/>
<gene>
    <name evidence="1" type="ORF">SCHCODRAFT_103185</name>
</gene>
<feature type="non-terminal residue" evidence="1">
    <location>
        <position position="186"/>
    </location>
</feature>
<dbReference type="RefSeq" id="XP_003036859.1">
    <property type="nucleotide sequence ID" value="XM_003036813.1"/>
</dbReference>
<keyword evidence="2" id="KW-1185">Reference proteome</keyword>
<dbReference type="GeneID" id="9589328"/>
<dbReference type="OrthoDB" id="10390767at2759"/>